<dbReference type="Proteomes" id="UP001596958">
    <property type="component" value="Unassembled WGS sequence"/>
</dbReference>
<dbReference type="PANTHER" id="PTHR46268:SF6">
    <property type="entry name" value="UNIVERSAL STRESS PROTEIN UP12"/>
    <property type="match status" value="1"/>
</dbReference>
<comment type="subcellular location">
    <subcellularLocation>
        <location evidence="2">Cytoplasm</location>
    </subcellularLocation>
</comment>
<dbReference type="Gene3D" id="3.40.50.620">
    <property type="entry name" value="HUPs"/>
    <property type="match status" value="1"/>
</dbReference>
<organism evidence="4 5">
    <name type="scientific">Mucilaginibacter calamicampi</name>
    <dbReference type="NCBI Taxonomy" id="1302352"/>
    <lineage>
        <taxon>Bacteria</taxon>
        <taxon>Pseudomonadati</taxon>
        <taxon>Bacteroidota</taxon>
        <taxon>Sphingobacteriia</taxon>
        <taxon>Sphingobacteriales</taxon>
        <taxon>Sphingobacteriaceae</taxon>
        <taxon>Mucilaginibacter</taxon>
    </lineage>
</organism>
<comment type="similarity">
    <text evidence="1 2">Belongs to the universal stress protein A family.</text>
</comment>
<dbReference type="SUPFAM" id="SSF52402">
    <property type="entry name" value="Adenine nucleotide alpha hydrolases-like"/>
    <property type="match status" value="1"/>
</dbReference>
<protein>
    <recommendedName>
        <fullName evidence="2">Universal stress protein</fullName>
    </recommendedName>
</protein>
<dbReference type="PIRSF" id="PIRSF006276">
    <property type="entry name" value="UspA"/>
    <property type="match status" value="1"/>
</dbReference>
<name>A0ABW2YTQ6_9SPHI</name>
<gene>
    <name evidence="4" type="ORF">ACFQZS_00820</name>
</gene>
<dbReference type="PANTHER" id="PTHR46268">
    <property type="entry name" value="STRESS RESPONSE PROTEIN NHAX"/>
    <property type="match status" value="1"/>
</dbReference>
<keyword evidence="5" id="KW-1185">Reference proteome</keyword>
<dbReference type="Pfam" id="PF00582">
    <property type="entry name" value="Usp"/>
    <property type="match status" value="1"/>
</dbReference>
<dbReference type="PRINTS" id="PR01438">
    <property type="entry name" value="UNVRSLSTRESS"/>
</dbReference>
<evidence type="ECO:0000256" key="1">
    <source>
        <dbReference type="ARBA" id="ARBA00008791"/>
    </source>
</evidence>
<evidence type="ECO:0000313" key="4">
    <source>
        <dbReference type="EMBL" id="MFD0748662.1"/>
    </source>
</evidence>
<evidence type="ECO:0000313" key="5">
    <source>
        <dbReference type="Proteomes" id="UP001596958"/>
    </source>
</evidence>
<comment type="caution">
    <text evidence="4">The sequence shown here is derived from an EMBL/GenBank/DDBJ whole genome shotgun (WGS) entry which is preliminary data.</text>
</comment>
<dbReference type="CDD" id="cd00293">
    <property type="entry name" value="USP-like"/>
    <property type="match status" value="1"/>
</dbReference>
<feature type="domain" description="UspA" evidence="3">
    <location>
        <begin position="3"/>
        <end position="152"/>
    </location>
</feature>
<sequence length="158" mass="17090">MNIKKVLIGIDSSKIAEHAAEYGFELARVFKGHVGLVHVIEPAMPLTGNVDPMLGGTMQDMGATDLELLDIQSHASKKTVDNIVEKFGKDISITHFTEFGDTADGIIEASKEFNADVIVVGTHSRSGLDRLLMGSVAEHVVRHATVPVFVVPLPHHNE</sequence>
<accession>A0ABW2YTQ6</accession>
<proteinExistence type="inferred from homology"/>
<dbReference type="EMBL" id="JBHTHU010000001">
    <property type="protein sequence ID" value="MFD0748662.1"/>
    <property type="molecule type" value="Genomic_DNA"/>
</dbReference>
<dbReference type="InterPro" id="IPR006016">
    <property type="entry name" value="UspA"/>
</dbReference>
<evidence type="ECO:0000259" key="3">
    <source>
        <dbReference type="Pfam" id="PF00582"/>
    </source>
</evidence>
<dbReference type="InterPro" id="IPR014729">
    <property type="entry name" value="Rossmann-like_a/b/a_fold"/>
</dbReference>
<keyword evidence="2" id="KW-0963">Cytoplasm</keyword>
<dbReference type="RefSeq" id="WP_377096235.1">
    <property type="nucleotide sequence ID" value="NZ_JBHTHU010000001.1"/>
</dbReference>
<reference evidence="5" key="1">
    <citation type="journal article" date="2019" name="Int. J. Syst. Evol. Microbiol.">
        <title>The Global Catalogue of Microorganisms (GCM) 10K type strain sequencing project: providing services to taxonomists for standard genome sequencing and annotation.</title>
        <authorList>
            <consortium name="The Broad Institute Genomics Platform"/>
            <consortium name="The Broad Institute Genome Sequencing Center for Infectious Disease"/>
            <person name="Wu L."/>
            <person name="Ma J."/>
        </authorList>
    </citation>
    <scope>NUCLEOTIDE SEQUENCE [LARGE SCALE GENOMIC DNA]</scope>
    <source>
        <strain evidence="5">CCUG 63418</strain>
    </source>
</reference>
<dbReference type="InterPro" id="IPR006015">
    <property type="entry name" value="Universal_stress_UspA"/>
</dbReference>
<evidence type="ECO:0000256" key="2">
    <source>
        <dbReference type="PIRNR" id="PIRNR006276"/>
    </source>
</evidence>